<dbReference type="Gene3D" id="3.60.21.10">
    <property type="match status" value="1"/>
</dbReference>
<dbReference type="RefSeq" id="WP_301724906.1">
    <property type="nucleotide sequence ID" value="NZ_JAUJWV010000004.1"/>
</dbReference>
<dbReference type="InterPro" id="IPR014576">
    <property type="entry name" value="Pesterase_YhaO"/>
</dbReference>
<dbReference type="GO" id="GO:0004527">
    <property type="term" value="F:exonuclease activity"/>
    <property type="evidence" value="ECO:0007669"/>
    <property type="project" value="UniProtKB-KW"/>
</dbReference>
<sequence length="406" mass="46174">MGKIRFIHTADLHLGSPFTGMKGLQKEQWKKLKDSTLDAFDKLIDYAVAEQPDFLLIVGDIYDGEDRNIRAQHRFQLGMERLQKAGIPVVISYGNHDHLSGKWTRFELPDNVHVFGPAVSQIKLSTENGEVVITGFSYGERHIKQAMISSYPPAEDQEQFHIGMLHGSMEGETAHAVYAPFTKEQLLRKNYDYWALGHIHMRQELHREPSIIYPGNIQGRHTGEAGQKGFYDVMLSKQETVLSFVPVSVLQFDHLMVPCSGLVHMNEVLEACREAASHYAGRNGAAIVELKFVNIDAETAELFKEITEDELVETVREAIEADEEFVWVRSISVEESATHLPLSPLGEQIIHTMKEWNTHDWKEVLNDLYRHPKGSRFLDTLDSQAIEELQDGAVQKIRRGMQIEES</sequence>
<gene>
    <name evidence="3" type="ORF">QWY14_16815</name>
</gene>
<keyword evidence="4" id="KW-1185">Reference proteome</keyword>
<organism evidence="3 4">
    <name type="scientific">Planococcus shixiaomingii</name>
    <dbReference type="NCBI Taxonomy" id="3058393"/>
    <lineage>
        <taxon>Bacteria</taxon>
        <taxon>Bacillati</taxon>
        <taxon>Bacillota</taxon>
        <taxon>Bacilli</taxon>
        <taxon>Bacillales</taxon>
        <taxon>Caryophanaceae</taxon>
        <taxon>Planococcus</taxon>
    </lineage>
</organism>
<dbReference type="SUPFAM" id="SSF56300">
    <property type="entry name" value="Metallo-dependent phosphatases"/>
    <property type="match status" value="1"/>
</dbReference>
<evidence type="ECO:0000256" key="1">
    <source>
        <dbReference type="ARBA" id="ARBA00022801"/>
    </source>
</evidence>
<dbReference type="PIRSF" id="PIRSF033091">
    <property type="entry name" value="Pesterase_YhaO"/>
    <property type="match status" value="1"/>
</dbReference>
<dbReference type="InterPro" id="IPR029052">
    <property type="entry name" value="Metallo-depent_PP-like"/>
</dbReference>
<name>A0ABT8N6U6_9BACL</name>
<evidence type="ECO:0000313" key="3">
    <source>
        <dbReference type="EMBL" id="MDN7243454.1"/>
    </source>
</evidence>
<proteinExistence type="predicted"/>
<keyword evidence="1 3" id="KW-0378">Hydrolase</keyword>
<dbReference type="CDD" id="cd00840">
    <property type="entry name" value="MPP_Mre11_N"/>
    <property type="match status" value="1"/>
</dbReference>
<keyword evidence="3" id="KW-0540">Nuclease</keyword>
<dbReference type="PANTHER" id="PTHR30337">
    <property type="entry name" value="COMPONENT OF ATP-DEPENDENT DSDNA EXONUCLEASE"/>
    <property type="match status" value="1"/>
</dbReference>
<dbReference type="EC" id="3.1.-.-" evidence="3"/>
<dbReference type="EMBL" id="JAUJWV010000004">
    <property type="protein sequence ID" value="MDN7243454.1"/>
    <property type="molecule type" value="Genomic_DNA"/>
</dbReference>
<evidence type="ECO:0000313" key="4">
    <source>
        <dbReference type="Proteomes" id="UP001172055"/>
    </source>
</evidence>
<dbReference type="InterPro" id="IPR050535">
    <property type="entry name" value="DNA_Repair-Maintenance_Comp"/>
</dbReference>
<accession>A0ABT8N6U6</accession>
<comment type="caution">
    <text evidence="3">The sequence shown here is derived from an EMBL/GenBank/DDBJ whole genome shotgun (WGS) entry which is preliminary data.</text>
</comment>
<feature type="domain" description="Calcineurin-like phosphoesterase" evidence="2">
    <location>
        <begin position="4"/>
        <end position="201"/>
    </location>
</feature>
<dbReference type="PANTHER" id="PTHR30337:SF7">
    <property type="entry name" value="PHOSPHOESTERASE"/>
    <property type="match status" value="1"/>
</dbReference>
<dbReference type="Proteomes" id="UP001172055">
    <property type="component" value="Unassembled WGS sequence"/>
</dbReference>
<dbReference type="InterPro" id="IPR041796">
    <property type="entry name" value="Mre11_N"/>
</dbReference>
<dbReference type="InterPro" id="IPR004843">
    <property type="entry name" value="Calcineurin-like_PHP"/>
</dbReference>
<keyword evidence="3" id="KW-0269">Exonuclease</keyword>
<protein>
    <submittedName>
        <fullName evidence="3">DNA repair exonuclease</fullName>
        <ecNumber evidence="3">3.1.-.-</ecNumber>
    </submittedName>
</protein>
<evidence type="ECO:0000259" key="2">
    <source>
        <dbReference type="Pfam" id="PF00149"/>
    </source>
</evidence>
<dbReference type="Pfam" id="PF00149">
    <property type="entry name" value="Metallophos"/>
    <property type="match status" value="1"/>
</dbReference>
<reference evidence="3 4" key="1">
    <citation type="submission" date="2023-06" db="EMBL/GenBank/DDBJ databases">
        <title>Novel species in genus Planococcus.</title>
        <authorList>
            <person name="Ning S."/>
        </authorList>
    </citation>
    <scope>NUCLEOTIDE SEQUENCE [LARGE SCALE GENOMIC DNA]</scope>
    <source>
        <strain evidence="3 4">N028</strain>
    </source>
</reference>